<dbReference type="PANTHER" id="PTHR47436:SF1">
    <property type="entry name" value="SET DOMAIN-CONTAINING PROTEIN"/>
    <property type="match status" value="1"/>
</dbReference>
<dbReference type="AlphaFoldDB" id="A0A151ZJC7"/>
<evidence type="ECO:0000256" key="1">
    <source>
        <dbReference type="SAM" id="MobiDB-lite"/>
    </source>
</evidence>
<sequence length="486" mass="56374">MNLQFTIPGAVTRKYISENKGRGLFAEKSFEKDEVIFSERPLFSVQHVYNRSTAWTCGNCFKFLGSLNRQLAHYKKLFGIKDQISIPESPDVCNQQLNQYEFQTKVFSCFAKCGEKYCSEECRNLSFYNHHQILCVGEQTAENNPIYLFKKHSIETNELFFLAAQAIAFLICKVGNDDGLFQQQQQQQHQQQQQQQQQQNSTITTTTTTTTSTTNPSNKNVNNMVDSICKEFFQEYTHREWWDVRIDGNFTHEEAKIWSHESLDLLRKALVPILQSNPRTNNQQFIETILSMEFYSHLLGLLEMNDNSIGFSSPLEMFRKNLHQLPISEKDKKQCDKAMESVVEAFRDHHRGEEEECNDDECNDHNHTHGSGGAMIQDDDHDVEMMDDQDEFDDEEEIFPSFDGFGIFGLQAMVNHSCEPNVTVVFSDKDNRAYIKALRKIEANEELTHSYIDESEPYDDRQKELITYGFVCTCPKCLNEKKIISQ</sequence>
<dbReference type="STRING" id="361077.A0A151ZJC7"/>
<gene>
    <name evidence="3" type="ORF">DLAC_04299</name>
</gene>
<reference evidence="3 4" key="1">
    <citation type="submission" date="2015-12" db="EMBL/GenBank/DDBJ databases">
        <title>Dictyostelia acquired genes for synthesis and detection of signals that induce cell-type specialization by lateral gene transfer from prokaryotes.</title>
        <authorList>
            <person name="Gloeckner G."/>
            <person name="Schaap P."/>
        </authorList>
    </citation>
    <scope>NUCLEOTIDE SEQUENCE [LARGE SCALE GENOMIC DNA]</scope>
    <source>
        <strain evidence="3 4">TK</strain>
    </source>
</reference>
<dbReference type="InterPro" id="IPR044237">
    <property type="entry name" value="ATXR2-like"/>
</dbReference>
<protein>
    <recommendedName>
        <fullName evidence="2">SET domain-containing protein</fullName>
    </recommendedName>
</protein>
<feature type="compositionally biased region" description="Low complexity" evidence="1">
    <location>
        <begin position="192"/>
        <end position="214"/>
    </location>
</feature>
<dbReference type="EMBL" id="LODT01000022">
    <property type="protein sequence ID" value="KYQ94027.1"/>
    <property type="molecule type" value="Genomic_DNA"/>
</dbReference>
<proteinExistence type="predicted"/>
<dbReference type="FunCoup" id="A0A151ZJC7">
    <property type="interactions" value="262"/>
</dbReference>
<dbReference type="OMA" id="TYHSLLC"/>
<evidence type="ECO:0000313" key="3">
    <source>
        <dbReference type="EMBL" id="KYQ94027.1"/>
    </source>
</evidence>
<dbReference type="PROSITE" id="PS50280">
    <property type="entry name" value="SET"/>
    <property type="match status" value="1"/>
</dbReference>
<dbReference type="Pfam" id="PF00856">
    <property type="entry name" value="SET"/>
    <property type="match status" value="1"/>
</dbReference>
<name>A0A151ZJC7_TIELA</name>
<evidence type="ECO:0000259" key="2">
    <source>
        <dbReference type="PROSITE" id="PS50280"/>
    </source>
</evidence>
<dbReference type="Proteomes" id="UP000076078">
    <property type="component" value="Unassembled WGS sequence"/>
</dbReference>
<dbReference type="Gene3D" id="2.170.270.10">
    <property type="entry name" value="SET domain"/>
    <property type="match status" value="1"/>
</dbReference>
<dbReference type="InterPro" id="IPR046341">
    <property type="entry name" value="SET_dom_sf"/>
</dbReference>
<keyword evidence="4" id="KW-1185">Reference proteome</keyword>
<comment type="caution">
    <text evidence="3">The sequence shown here is derived from an EMBL/GenBank/DDBJ whole genome shotgun (WGS) entry which is preliminary data.</text>
</comment>
<dbReference type="InParanoid" id="A0A151ZJC7"/>
<feature type="region of interest" description="Disordered" evidence="1">
    <location>
        <begin position="192"/>
        <end position="220"/>
    </location>
</feature>
<dbReference type="OrthoDB" id="5945798at2759"/>
<dbReference type="PANTHER" id="PTHR47436">
    <property type="entry name" value="HISTONE-LYSINE N-METHYLTRANSFERASE ATXR2"/>
    <property type="match status" value="1"/>
</dbReference>
<dbReference type="SUPFAM" id="SSF82199">
    <property type="entry name" value="SET domain"/>
    <property type="match status" value="1"/>
</dbReference>
<dbReference type="InterPro" id="IPR001214">
    <property type="entry name" value="SET_dom"/>
</dbReference>
<accession>A0A151ZJC7</accession>
<dbReference type="CDD" id="cd20071">
    <property type="entry name" value="SET_SMYD"/>
    <property type="match status" value="1"/>
</dbReference>
<feature type="domain" description="SET" evidence="2">
    <location>
        <begin position="8"/>
        <end position="452"/>
    </location>
</feature>
<evidence type="ECO:0000313" key="4">
    <source>
        <dbReference type="Proteomes" id="UP000076078"/>
    </source>
</evidence>
<dbReference type="SMART" id="SM00317">
    <property type="entry name" value="SET"/>
    <property type="match status" value="1"/>
</dbReference>
<organism evidence="3 4">
    <name type="scientific">Tieghemostelium lacteum</name>
    <name type="common">Slime mold</name>
    <name type="synonym">Dictyostelium lacteum</name>
    <dbReference type="NCBI Taxonomy" id="361077"/>
    <lineage>
        <taxon>Eukaryota</taxon>
        <taxon>Amoebozoa</taxon>
        <taxon>Evosea</taxon>
        <taxon>Eumycetozoa</taxon>
        <taxon>Dictyostelia</taxon>
        <taxon>Dictyosteliales</taxon>
        <taxon>Raperosteliaceae</taxon>
        <taxon>Tieghemostelium</taxon>
    </lineage>
</organism>
<dbReference type="GO" id="GO:0008168">
    <property type="term" value="F:methyltransferase activity"/>
    <property type="evidence" value="ECO:0007669"/>
    <property type="project" value="InterPro"/>
</dbReference>